<evidence type="ECO:0000256" key="6">
    <source>
        <dbReference type="ARBA" id="ARBA00023136"/>
    </source>
</evidence>
<feature type="transmembrane region" description="Helical" evidence="8">
    <location>
        <begin position="554"/>
        <end position="575"/>
    </location>
</feature>
<dbReference type="SUPFAM" id="SSF82866">
    <property type="entry name" value="Multidrug efflux transporter AcrB transmembrane domain"/>
    <property type="match status" value="2"/>
</dbReference>
<dbReference type="InterPro" id="IPR050545">
    <property type="entry name" value="Mycobact_MmpL"/>
</dbReference>
<dbReference type="PRINTS" id="PR00702">
    <property type="entry name" value="ACRIFLAVINRP"/>
</dbReference>
<feature type="transmembrane region" description="Helical" evidence="8">
    <location>
        <begin position="638"/>
        <end position="657"/>
    </location>
</feature>
<dbReference type="PANTHER" id="PTHR33406:SF11">
    <property type="entry name" value="MEMBRANE PROTEIN SCO6666-RELATED"/>
    <property type="match status" value="1"/>
</dbReference>
<protein>
    <submittedName>
        <fullName evidence="10">Membrane protein</fullName>
    </submittedName>
</protein>
<name>A0A7J0CQ23_STRMI</name>
<dbReference type="GO" id="GO:0005886">
    <property type="term" value="C:plasma membrane"/>
    <property type="evidence" value="ECO:0007669"/>
    <property type="project" value="UniProtKB-SubCell"/>
</dbReference>
<keyword evidence="4 8" id="KW-0812">Transmembrane</keyword>
<evidence type="ECO:0000256" key="4">
    <source>
        <dbReference type="ARBA" id="ARBA00022692"/>
    </source>
</evidence>
<feature type="transmembrane region" description="Helical" evidence="8">
    <location>
        <begin position="207"/>
        <end position="225"/>
    </location>
</feature>
<evidence type="ECO:0000256" key="7">
    <source>
        <dbReference type="SAM" id="MobiDB-lite"/>
    </source>
</evidence>
<accession>A0A7J0CQ23</accession>
<dbReference type="Proteomes" id="UP000498740">
    <property type="component" value="Unassembled WGS sequence"/>
</dbReference>
<keyword evidence="5 8" id="KW-1133">Transmembrane helix</keyword>
<proteinExistence type="inferred from homology"/>
<gene>
    <name evidence="10" type="ORF">Smic_31520</name>
</gene>
<dbReference type="InterPro" id="IPR004869">
    <property type="entry name" value="MMPL_dom"/>
</dbReference>
<dbReference type="InterPro" id="IPR000731">
    <property type="entry name" value="SSD"/>
</dbReference>
<feature type="transmembrane region" description="Helical" evidence="8">
    <location>
        <begin position="304"/>
        <end position="331"/>
    </location>
</feature>
<evidence type="ECO:0000256" key="2">
    <source>
        <dbReference type="ARBA" id="ARBA00010157"/>
    </source>
</evidence>
<dbReference type="EMBL" id="BLWD01000001">
    <property type="protein sequence ID" value="GFN04596.1"/>
    <property type="molecule type" value="Genomic_DNA"/>
</dbReference>
<evidence type="ECO:0000256" key="8">
    <source>
        <dbReference type="SAM" id="Phobius"/>
    </source>
</evidence>
<dbReference type="PANTHER" id="PTHR33406">
    <property type="entry name" value="MEMBRANE PROTEIN MJ1562-RELATED"/>
    <property type="match status" value="1"/>
</dbReference>
<evidence type="ECO:0000313" key="10">
    <source>
        <dbReference type="EMBL" id="GFN04596.1"/>
    </source>
</evidence>
<dbReference type="Pfam" id="PF03176">
    <property type="entry name" value="MMPL"/>
    <property type="match status" value="2"/>
</dbReference>
<evidence type="ECO:0000259" key="9">
    <source>
        <dbReference type="PROSITE" id="PS50156"/>
    </source>
</evidence>
<feature type="domain" description="SSD" evidence="9">
    <location>
        <begin position="204"/>
        <end position="329"/>
    </location>
</feature>
<feature type="transmembrane region" description="Helical" evidence="8">
    <location>
        <begin position="180"/>
        <end position="200"/>
    </location>
</feature>
<feature type="transmembrane region" description="Helical" evidence="8">
    <location>
        <begin position="663"/>
        <end position="691"/>
    </location>
</feature>
<evidence type="ECO:0000256" key="5">
    <source>
        <dbReference type="ARBA" id="ARBA00022989"/>
    </source>
</evidence>
<feature type="transmembrane region" description="Helical" evidence="8">
    <location>
        <begin position="231"/>
        <end position="251"/>
    </location>
</feature>
<reference evidence="10 11" key="1">
    <citation type="submission" date="2020-05" db="EMBL/GenBank/DDBJ databases">
        <title>Whole genome shotgun sequence of Streptomyces microflavus NBRC 13062.</title>
        <authorList>
            <person name="Komaki H."/>
            <person name="Tamura T."/>
        </authorList>
    </citation>
    <scope>NUCLEOTIDE SEQUENCE [LARGE SCALE GENOMIC DNA]</scope>
    <source>
        <strain evidence="10 11">NBRC 13062</strain>
    </source>
</reference>
<feature type="region of interest" description="Disordered" evidence="7">
    <location>
        <begin position="717"/>
        <end position="740"/>
    </location>
</feature>
<feature type="transmembrane region" description="Helical" evidence="8">
    <location>
        <begin position="587"/>
        <end position="606"/>
    </location>
</feature>
<evidence type="ECO:0000256" key="1">
    <source>
        <dbReference type="ARBA" id="ARBA00004651"/>
    </source>
</evidence>
<keyword evidence="6 8" id="KW-0472">Membrane</keyword>
<dbReference type="InterPro" id="IPR001036">
    <property type="entry name" value="Acrflvin-R"/>
</dbReference>
<dbReference type="RefSeq" id="WP_032758030.1">
    <property type="nucleotide sequence ID" value="NZ_BMUG01000010.1"/>
</dbReference>
<comment type="similarity">
    <text evidence="2">Belongs to the resistance-nodulation-cell division (RND) (TC 2.A.6) family. MmpL subfamily.</text>
</comment>
<keyword evidence="3" id="KW-1003">Cell membrane</keyword>
<dbReference type="Gene3D" id="1.20.1640.10">
    <property type="entry name" value="Multidrug efflux transporter AcrB transmembrane domain"/>
    <property type="match status" value="2"/>
</dbReference>
<comment type="caution">
    <text evidence="10">The sequence shown here is derived from an EMBL/GenBank/DDBJ whole genome shotgun (WGS) entry which is preliminary data.</text>
</comment>
<comment type="subcellular location">
    <subcellularLocation>
        <location evidence="1">Cell membrane</location>
        <topology evidence="1">Multi-pass membrane protein</topology>
    </subcellularLocation>
</comment>
<feature type="transmembrane region" description="Helical" evidence="8">
    <location>
        <begin position="368"/>
        <end position="386"/>
    </location>
</feature>
<organism evidence="10 11">
    <name type="scientific">Streptomyces microflavus</name>
    <name type="common">Streptomyces lipmanii</name>
    <dbReference type="NCBI Taxonomy" id="1919"/>
    <lineage>
        <taxon>Bacteria</taxon>
        <taxon>Bacillati</taxon>
        <taxon>Actinomycetota</taxon>
        <taxon>Actinomycetes</taxon>
        <taxon>Kitasatosporales</taxon>
        <taxon>Streptomycetaceae</taxon>
        <taxon>Streptomyces</taxon>
    </lineage>
</organism>
<evidence type="ECO:0000313" key="11">
    <source>
        <dbReference type="Proteomes" id="UP000498740"/>
    </source>
</evidence>
<evidence type="ECO:0000256" key="3">
    <source>
        <dbReference type="ARBA" id="ARBA00022475"/>
    </source>
</evidence>
<dbReference type="AlphaFoldDB" id="A0A7J0CQ23"/>
<feature type="transmembrane region" description="Helical" evidence="8">
    <location>
        <begin position="272"/>
        <end position="298"/>
    </location>
</feature>
<dbReference type="PROSITE" id="PS50156">
    <property type="entry name" value="SSD"/>
    <property type="match status" value="1"/>
</dbReference>
<sequence length="740" mass="77578">MATFLYKLGRLAFRRRRYVALVWVALLALAGFGAASASTATSSSFSIPGTEAQRAFDLLEQRFPGTSADGATARVVFKAPEGEKVTDSANKGEIQGIVKELASGSDQIAKVDDPFEVQAVSQDGSTAYVSVSYKVNSMELTDKTTDALKDAGKDAQNNGMKVEIGGDALQVMPHTGAAEIIGVAIAAVVLVITFGSLIAAGLPLLTALIGVGIGVSLITALANVLDLGSTTSTLAMMIGLAVGIDYALFIVSRYRAELAEGREREEAAGRAVGTAGSAVVFAGLTVVIALVGLAVVNIPMLTKMGFAAAGTVAIAVVIALTLVPALLGFAGKRVMGRKARKAAEAENRPEAKPNMGTRWARFVLRRPVWVLLVGVLGLGIIAVPAASLEMGLPDDGAQPKSTTQRQAYDTLSEGFGPGFNGPLMIVMDGKGSSDPKAAAERVREEIEGIGVVTVTPATFNKAGDTAMITVIPKDRPSSHATEEVVHGIRDAGKDIKADTGGEVLVTGATAMNIDFSQKMNDALLPYLALVVGLAFLLLMLVFRSVLVPLKAALGFLLSVVAALGAVVAVFQWGWLGSLFGVEQTGPIMSMMPIFMVGVVFGLAMDYEVFLVTRMREAYVHGESPGQAIVTGFKHGARVVTAAAVIMMAVFAGFIGSSEQMIKMIGFSLAIAVLFDAFVVRMAIVPAVLALLGKKAWWLPRWLDRALPNVDVEGEKLQKQLTEEPSVPEGGDGGERELVRV</sequence>
<dbReference type="GO" id="GO:0022857">
    <property type="term" value="F:transmembrane transporter activity"/>
    <property type="evidence" value="ECO:0007669"/>
    <property type="project" value="InterPro"/>
</dbReference>
<feature type="transmembrane region" description="Helical" evidence="8">
    <location>
        <begin position="523"/>
        <end position="542"/>
    </location>
</feature>